<organism evidence="2 3">
    <name type="scientific">Lepidopterella palustris CBS 459.81</name>
    <dbReference type="NCBI Taxonomy" id="1314670"/>
    <lineage>
        <taxon>Eukaryota</taxon>
        <taxon>Fungi</taxon>
        <taxon>Dikarya</taxon>
        <taxon>Ascomycota</taxon>
        <taxon>Pezizomycotina</taxon>
        <taxon>Dothideomycetes</taxon>
        <taxon>Pleosporomycetidae</taxon>
        <taxon>Mytilinidiales</taxon>
        <taxon>Argynnaceae</taxon>
        <taxon>Lepidopterella</taxon>
    </lineage>
</organism>
<keyword evidence="1" id="KW-0812">Transmembrane</keyword>
<protein>
    <submittedName>
        <fullName evidence="2">Uncharacterized protein</fullName>
    </submittedName>
</protein>
<dbReference type="Proteomes" id="UP000250266">
    <property type="component" value="Unassembled WGS sequence"/>
</dbReference>
<evidence type="ECO:0000313" key="2">
    <source>
        <dbReference type="EMBL" id="OCK77760.1"/>
    </source>
</evidence>
<keyword evidence="3" id="KW-1185">Reference proteome</keyword>
<evidence type="ECO:0000313" key="3">
    <source>
        <dbReference type="Proteomes" id="UP000250266"/>
    </source>
</evidence>
<dbReference type="EMBL" id="KV745102">
    <property type="protein sequence ID" value="OCK77760.1"/>
    <property type="molecule type" value="Genomic_DNA"/>
</dbReference>
<evidence type="ECO:0000256" key="1">
    <source>
        <dbReference type="SAM" id="Phobius"/>
    </source>
</evidence>
<keyword evidence="1" id="KW-0472">Membrane</keyword>
<dbReference type="AlphaFoldDB" id="A0A8E2E5S0"/>
<reference evidence="2 3" key="1">
    <citation type="journal article" date="2016" name="Nat. Commun.">
        <title>Ectomycorrhizal ecology is imprinted in the genome of the dominant symbiotic fungus Cenococcum geophilum.</title>
        <authorList>
            <consortium name="DOE Joint Genome Institute"/>
            <person name="Peter M."/>
            <person name="Kohler A."/>
            <person name="Ohm R.A."/>
            <person name="Kuo A."/>
            <person name="Krutzmann J."/>
            <person name="Morin E."/>
            <person name="Arend M."/>
            <person name="Barry K.W."/>
            <person name="Binder M."/>
            <person name="Choi C."/>
            <person name="Clum A."/>
            <person name="Copeland A."/>
            <person name="Grisel N."/>
            <person name="Haridas S."/>
            <person name="Kipfer T."/>
            <person name="LaButti K."/>
            <person name="Lindquist E."/>
            <person name="Lipzen A."/>
            <person name="Maire R."/>
            <person name="Meier B."/>
            <person name="Mihaltcheva S."/>
            <person name="Molinier V."/>
            <person name="Murat C."/>
            <person name="Poggeler S."/>
            <person name="Quandt C.A."/>
            <person name="Sperisen C."/>
            <person name="Tritt A."/>
            <person name="Tisserant E."/>
            <person name="Crous P.W."/>
            <person name="Henrissat B."/>
            <person name="Nehls U."/>
            <person name="Egli S."/>
            <person name="Spatafora J.W."/>
            <person name="Grigoriev I.V."/>
            <person name="Martin F.M."/>
        </authorList>
    </citation>
    <scope>NUCLEOTIDE SEQUENCE [LARGE SCALE GENOMIC DNA]</scope>
    <source>
        <strain evidence="2 3">CBS 459.81</strain>
    </source>
</reference>
<sequence>MGDLPASCLRLGPRKAESCASLVTDFTQGWGCCFVLVLSLSCPCLVPWYRSKKEEKKTCPSNIWKWTLSTCVRAEPGSAPMRERASFHLDWFIRDCRVSSFGSRLRP</sequence>
<proteinExistence type="predicted"/>
<feature type="transmembrane region" description="Helical" evidence="1">
    <location>
        <begin position="28"/>
        <end position="49"/>
    </location>
</feature>
<keyword evidence="1" id="KW-1133">Transmembrane helix</keyword>
<gene>
    <name evidence="2" type="ORF">K432DRAFT_109995</name>
</gene>
<name>A0A8E2E5S0_9PEZI</name>
<accession>A0A8E2E5S0</accession>